<organism evidence="2 3">
    <name type="scientific">Aspergillus ibericus CBS 121593</name>
    <dbReference type="NCBI Taxonomy" id="1448316"/>
    <lineage>
        <taxon>Eukaryota</taxon>
        <taxon>Fungi</taxon>
        <taxon>Dikarya</taxon>
        <taxon>Ascomycota</taxon>
        <taxon>Pezizomycotina</taxon>
        <taxon>Eurotiomycetes</taxon>
        <taxon>Eurotiomycetidae</taxon>
        <taxon>Eurotiales</taxon>
        <taxon>Aspergillaceae</taxon>
        <taxon>Aspergillus</taxon>
        <taxon>Aspergillus subgen. Circumdati</taxon>
    </lineage>
</organism>
<gene>
    <name evidence="2" type="ORF">BO80DRAFT_96278</name>
</gene>
<sequence length="169" mass="19279">MIYRSDPWNCFQWRLNCRLRLTSSSRRPAATCQIENRDDSTAQHTSGPQILPLPHLRAHPEGKETIEDWKILPQRGHTETKANISRTSRKLCQQGSHPSAAPVMGNGAARGIHREAQGNLLTVLWLGLWDKGCWFLLLRCPSKNTPRPCTPDNTTLFKHCLDSYFLNHK</sequence>
<dbReference type="VEuPathDB" id="FungiDB:BO80DRAFT_96278"/>
<dbReference type="Proteomes" id="UP000249402">
    <property type="component" value="Unassembled WGS sequence"/>
</dbReference>
<evidence type="ECO:0000313" key="3">
    <source>
        <dbReference type="Proteomes" id="UP000249402"/>
    </source>
</evidence>
<evidence type="ECO:0000313" key="2">
    <source>
        <dbReference type="EMBL" id="RAL00726.1"/>
    </source>
</evidence>
<evidence type="ECO:0000256" key="1">
    <source>
        <dbReference type="SAM" id="MobiDB-lite"/>
    </source>
</evidence>
<accession>A0A395GYT9</accession>
<feature type="region of interest" description="Disordered" evidence="1">
    <location>
        <begin position="28"/>
        <end position="49"/>
    </location>
</feature>
<protein>
    <submittedName>
        <fullName evidence="2">Uncharacterized protein</fullName>
    </submittedName>
</protein>
<dbReference type="RefSeq" id="XP_025575053.1">
    <property type="nucleotide sequence ID" value="XM_025724964.1"/>
</dbReference>
<reference evidence="2 3" key="1">
    <citation type="submission" date="2018-02" db="EMBL/GenBank/DDBJ databases">
        <title>The genomes of Aspergillus section Nigri reveals drivers in fungal speciation.</title>
        <authorList>
            <consortium name="DOE Joint Genome Institute"/>
            <person name="Vesth T.C."/>
            <person name="Nybo J."/>
            <person name="Theobald S."/>
            <person name="Brandl J."/>
            <person name="Frisvad J.C."/>
            <person name="Nielsen K.F."/>
            <person name="Lyhne E.K."/>
            <person name="Kogle M.E."/>
            <person name="Kuo A."/>
            <person name="Riley R."/>
            <person name="Clum A."/>
            <person name="Nolan M."/>
            <person name="Lipzen A."/>
            <person name="Salamov A."/>
            <person name="Henrissat B."/>
            <person name="Wiebenga A."/>
            <person name="De vries R.P."/>
            <person name="Grigoriev I.V."/>
            <person name="Mortensen U.H."/>
            <person name="Andersen M.R."/>
            <person name="Baker S.E."/>
        </authorList>
    </citation>
    <scope>NUCLEOTIDE SEQUENCE [LARGE SCALE GENOMIC DNA]</scope>
    <source>
        <strain evidence="2 3">CBS 121593</strain>
    </source>
</reference>
<keyword evidence="3" id="KW-1185">Reference proteome</keyword>
<name>A0A395GYT9_9EURO</name>
<proteinExistence type="predicted"/>
<dbReference type="GeneID" id="37229829"/>
<dbReference type="AlphaFoldDB" id="A0A395GYT9"/>
<dbReference type="EMBL" id="KZ824439">
    <property type="protein sequence ID" value="RAL00726.1"/>
    <property type="molecule type" value="Genomic_DNA"/>
</dbReference>